<keyword evidence="3" id="KW-1003">Cell membrane</keyword>
<dbReference type="InterPro" id="IPR012478">
    <property type="entry name" value="GSG-1"/>
</dbReference>
<evidence type="ECO:0000256" key="9">
    <source>
        <dbReference type="ARBA" id="ARBA00073105"/>
    </source>
</evidence>
<keyword evidence="12" id="KW-0732">Signal</keyword>
<evidence type="ECO:0000256" key="11">
    <source>
        <dbReference type="SAM" id="Phobius"/>
    </source>
</evidence>
<evidence type="ECO:0000256" key="6">
    <source>
        <dbReference type="ARBA" id="ARBA00023018"/>
    </source>
</evidence>
<dbReference type="GO" id="GO:0010646">
    <property type="term" value="P:regulation of cell communication"/>
    <property type="evidence" value="ECO:0007669"/>
    <property type="project" value="UniProtKB-ARBA"/>
</dbReference>
<sequence length="300" mass="34197">MDRRRRATVALTLNFLSLLFSITAFSSSYWCEGIRKVPKPFCTGKAREKQAYCIHFNNTDANSSSNVVQYTWETGDDKFIERHFHAGIWYSCEENINGEGEKCRSFIMLTPPADRGVLWLSIVAEVLYITLLLTGVSLMSVEVCYYTSVIDGLKLNAFAAIFTVLSGLLGMVAHMMYTTVFQMTVNLGPEDWRPQNWDYGWSYCLAWGSFTCCMAASVTTINRYTKTILEFKQRRRNLERSLQGKQKSLEQEAAQPVWDLYINTLQGNSDTFMDLTLSGQPTSPYGNTSTAPYTHREEYC</sequence>
<proteinExistence type="inferred from homology"/>
<evidence type="ECO:0000313" key="13">
    <source>
        <dbReference type="Ensembl" id="ENSLLEP00000049119.1"/>
    </source>
</evidence>
<dbReference type="Proteomes" id="UP000694569">
    <property type="component" value="Unplaced"/>
</dbReference>
<reference evidence="13" key="2">
    <citation type="submission" date="2025-09" db="UniProtKB">
        <authorList>
            <consortium name="Ensembl"/>
        </authorList>
    </citation>
    <scope>IDENTIFICATION</scope>
</reference>
<dbReference type="Ensembl" id="ENSLLET00000051035.1">
    <property type="protein sequence ID" value="ENSLLEP00000049119.1"/>
    <property type="gene ID" value="ENSLLEG00000030924.1"/>
</dbReference>
<evidence type="ECO:0000256" key="8">
    <source>
        <dbReference type="ARBA" id="ARBA00034103"/>
    </source>
</evidence>
<comment type="similarity">
    <text evidence="2">Belongs to the GSG1 family.</text>
</comment>
<dbReference type="PANTHER" id="PTHR10671">
    <property type="entry name" value="EPITHELIAL MEMBRANE PROTEIN-RELATED"/>
    <property type="match status" value="1"/>
</dbReference>
<evidence type="ECO:0000256" key="2">
    <source>
        <dbReference type="ARBA" id="ARBA00007425"/>
    </source>
</evidence>
<keyword evidence="6" id="KW-0770">Synapse</keyword>
<evidence type="ECO:0000256" key="3">
    <source>
        <dbReference type="ARBA" id="ARBA00022475"/>
    </source>
</evidence>
<feature type="transmembrane region" description="Helical" evidence="11">
    <location>
        <begin position="117"/>
        <end position="145"/>
    </location>
</feature>
<comment type="subcellular location">
    <subcellularLocation>
        <location evidence="1">Cell membrane</location>
        <topology evidence="1">Multi-pass membrane protein</topology>
    </subcellularLocation>
    <subcellularLocation>
        <location evidence="8">Synapse</location>
    </subcellularLocation>
</comment>
<feature type="signal peptide" evidence="12">
    <location>
        <begin position="1"/>
        <end position="24"/>
    </location>
</feature>
<dbReference type="GO" id="GO:0032279">
    <property type="term" value="C:asymmetric synapse"/>
    <property type="evidence" value="ECO:0007669"/>
    <property type="project" value="UniProtKB-ARBA"/>
</dbReference>
<evidence type="ECO:0000256" key="1">
    <source>
        <dbReference type="ARBA" id="ARBA00004651"/>
    </source>
</evidence>
<evidence type="ECO:0000256" key="12">
    <source>
        <dbReference type="SAM" id="SignalP"/>
    </source>
</evidence>
<keyword evidence="4 11" id="KW-0812">Transmembrane</keyword>
<evidence type="ECO:0000313" key="14">
    <source>
        <dbReference type="Proteomes" id="UP000694569"/>
    </source>
</evidence>
<dbReference type="GO" id="GO:0051049">
    <property type="term" value="P:regulation of transport"/>
    <property type="evidence" value="ECO:0007669"/>
    <property type="project" value="UniProtKB-ARBA"/>
</dbReference>
<dbReference type="GO" id="GO:0005886">
    <property type="term" value="C:plasma membrane"/>
    <property type="evidence" value="ECO:0007669"/>
    <property type="project" value="UniProtKB-SubCell"/>
</dbReference>
<gene>
    <name evidence="13" type="primary">GSG1L2</name>
</gene>
<feature type="coiled-coil region" evidence="10">
    <location>
        <begin position="221"/>
        <end position="255"/>
    </location>
</feature>
<evidence type="ECO:0000256" key="5">
    <source>
        <dbReference type="ARBA" id="ARBA00022989"/>
    </source>
</evidence>
<keyword evidence="14" id="KW-1185">Reference proteome</keyword>
<feature type="transmembrane region" description="Helical" evidence="11">
    <location>
        <begin position="157"/>
        <end position="180"/>
    </location>
</feature>
<keyword evidence="5 11" id="KW-1133">Transmembrane helix</keyword>
<reference evidence="13" key="1">
    <citation type="submission" date="2025-08" db="UniProtKB">
        <authorList>
            <consortium name="Ensembl"/>
        </authorList>
    </citation>
    <scope>IDENTIFICATION</scope>
</reference>
<evidence type="ECO:0000256" key="4">
    <source>
        <dbReference type="ARBA" id="ARBA00022692"/>
    </source>
</evidence>
<evidence type="ECO:0000256" key="7">
    <source>
        <dbReference type="ARBA" id="ARBA00023136"/>
    </source>
</evidence>
<dbReference type="GeneTree" id="ENSGT01050000244814"/>
<dbReference type="Gene3D" id="1.20.140.150">
    <property type="match status" value="1"/>
</dbReference>
<dbReference type="GO" id="GO:0098978">
    <property type="term" value="C:glutamatergic synapse"/>
    <property type="evidence" value="ECO:0007669"/>
    <property type="project" value="UniProtKB-ARBA"/>
</dbReference>
<dbReference type="OrthoDB" id="10001768at2759"/>
<keyword evidence="10" id="KW-0175">Coiled coil</keyword>
<protein>
    <recommendedName>
        <fullName evidence="9">Germ cell-specific gene 1-like protein</fullName>
    </recommendedName>
</protein>
<name>A0A8C5R8J1_9ANUR</name>
<dbReference type="FunFam" id="1.20.140.150:FF:000005">
    <property type="entry name" value="Germ cell-specific gene 1-like"/>
    <property type="match status" value="1"/>
</dbReference>
<dbReference type="AlphaFoldDB" id="A0A8C5R8J1"/>
<keyword evidence="7 11" id="KW-0472">Membrane</keyword>
<dbReference type="InterPro" id="IPR050579">
    <property type="entry name" value="PMP-22/EMP/MP20-like"/>
</dbReference>
<dbReference type="GO" id="GO:0023051">
    <property type="term" value="P:regulation of signaling"/>
    <property type="evidence" value="ECO:0007669"/>
    <property type="project" value="UniProtKB-ARBA"/>
</dbReference>
<feature type="transmembrane region" description="Helical" evidence="11">
    <location>
        <begin position="200"/>
        <end position="225"/>
    </location>
</feature>
<evidence type="ECO:0000256" key="10">
    <source>
        <dbReference type="SAM" id="Coils"/>
    </source>
</evidence>
<dbReference type="PANTHER" id="PTHR10671:SF40">
    <property type="entry name" value="GERM CELL-SPECIFIC GENE 1-LIKE PROTEIN 2"/>
    <property type="match status" value="1"/>
</dbReference>
<feature type="chain" id="PRO_5034974986" description="Germ cell-specific gene 1-like protein" evidence="12">
    <location>
        <begin position="25"/>
        <end position="300"/>
    </location>
</feature>
<dbReference type="Pfam" id="PF07803">
    <property type="entry name" value="GSG-1"/>
    <property type="match status" value="1"/>
</dbReference>
<accession>A0A8C5R8J1</accession>
<organism evidence="13 14">
    <name type="scientific">Leptobrachium leishanense</name>
    <name type="common">Leishan spiny toad</name>
    <dbReference type="NCBI Taxonomy" id="445787"/>
    <lineage>
        <taxon>Eukaryota</taxon>
        <taxon>Metazoa</taxon>
        <taxon>Chordata</taxon>
        <taxon>Craniata</taxon>
        <taxon>Vertebrata</taxon>
        <taxon>Euteleostomi</taxon>
        <taxon>Amphibia</taxon>
        <taxon>Batrachia</taxon>
        <taxon>Anura</taxon>
        <taxon>Pelobatoidea</taxon>
        <taxon>Megophryidae</taxon>
        <taxon>Leptobrachium</taxon>
    </lineage>
</organism>